<feature type="region of interest" description="Disordered" evidence="2">
    <location>
        <begin position="43"/>
        <end position="124"/>
    </location>
</feature>
<feature type="region of interest" description="Disordered" evidence="2">
    <location>
        <begin position="184"/>
        <end position="228"/>
    </location>
</feature>
<dbReference type="SUPFAM" id="SSF46934">
    <property type="entry name" value="UBA-like"/>
    <property type="match status" value="1"/>
</dbReference>
<keyword evidence="1" id="KW-0833">Ubl conjugation pathway</keyword>
<proteinExistence type="predicted"/>
<accession>A0AAW1PTX7</accession>
<dbReference type="PROSITE" id="PS51399">
    <property type="entry name" value="SEP"/>
    <property type="match status" value="1"/>
</dbReference>
<dbReference type="AlphaFoldDB" id="A0AAW1PTX7"/>
<evidence type="ECO:0000259" key="4">
    <source>
        <dbReference type="PROSITE" id="PS51399"/>
    </source>
</evidence>
<dbReference type="GO" id="GO:0005829">
    <property type="term" value="C:cytosol"/>
    <property type="evidence" value="ECO:0007669"/>
    <property type="project" value="TreeGrafter"/>
</dbReference>
<evidence type="ECO:0000313" key="6">
    <source>
        <dbReference type="Proteomes" id="UP001465755"/>
    </source>
</evidence>
<evidence type="ECO:0000313" key="5">
    <source>
        <dbReference type="EMBL" id="KAK9812267.1"/>
    </source>
</evidence>
<dbReference type="FunFam" id="3.10.20.90:FF:000179">
    <property type="entry name" value="Plant UBX domain-containing protein 4"/>
    <property type="match status" value="1"/>
</dbReference>
<dbReference type="Gene3D" id="3.30.420.210">
    <property type="entry name" value="SEP domain"/>
    <property type="match status" value="1"/>
</dbReference>
<dbReference type="Pfam" id="PF14555">
    <property type="entry name" value="UBA_4"/>
    <property type="match status" value="1"/>
</dbReference>
<feature type="compositionally biased region" description="Acidic residues" evidence="2">
    <location>
        <begin position="106"/>
        <end position="118"/>
    </location>
</feature>
<dbReference type="CDD" id="cd14348">
    <property type="entry name" value="UBA_p47"/>
    <property type="match status" value="1"/>
</dbReference>
<dbReference type="GO" id="GO:0000045">
    <property type="term" value="P:autophagosome assembly"/>
    <property type="evidence" value="ECO:0007669"/>
    <property type="project" value="TreeGrafter"/>
</dbReference>
<keyword evidence="6" id="KW-1185">Reference proteome</keyword>
<comment type="caution">
    <text evidence="5">The sequence shown here is derived from an EMBL/GenBank/DDBJ whole genome shotgun (WGS) entry which is preliminary data.</text>
</comment>
<dbReference type="PROSITE" id="PS50033">
    <property type="entry name" value="UBX"/>
    <property type="match status" value="1"/>
</dbReference>
<dbReference type="SUPFAM" id="SSF54236">
    <property type="entry name" value="Ubiquitin-like"/>
    <property type="match status" value="1"/>
</dbReference>
<dbReference type="InterPro" id="IPR009060">
    <property type="entry name" value="UBA-like_sf"/>
</dbReference>
<dbReference type="InterPro" id="IPR012989">
    <property type="entry name" value="SEP_domain"/>
</dbReference>
<dbReference type="Gene3D" id="3.10.20.90">
    <property type="entry name" value="Phosphatidylinositol 3-kinase Catalytic Subunit, Chain A, domain 1"/>
    <property type="match status" value="1"/>
</dbReference>
<dbReference type="SMART" id="SM00166">
    <property type="entry name" value="UBX"/>
    <property type="match status" value="1"/>
</dbReference>
<dbReference type="Pfam" id="PF00789">
    <property type="entry name" value="UBX"/>
    <property type="match status" value="1"/>
</dbReference>
<dbReference type="PANTHER" id="PTHR23333:SF20">
    <property type="entry name" value="NSFL1 COFACTOR P47"/>
    <property type="match status" value="1"/>
</dbReference>
<feature type="compositionally biased region" description="Basic residues" evidence="2">
    <location>
        <begin position="89"/>
        <end position="99"/>
    </location>
</feature>
<sequence length="319" mass="33170">MADSEAVQQFMGVTGANESEALFFLESSGGNVETAIISFLDGAQSAGHPDPAPVHTEAPAAAPAPSLATARAQAVTAGSAPPASQGPRRPSRPAAHGKVRSLADLGADEQDEDSDEANEYYAGGEKSGQVVRVFTVNDGEPRSITDPANREFLDAVVRGECPRELEGLSQGAPVSVSLLRRNEDYVKPQQPRNVAFSGTGRTLAGSSSEDNKPATSSGNAATGTPANVTNYAVPTWEGVDEAQPSTSIQLRLADGSRMVARFNLTHTVGDIRRFILASQPEKSQSFRLATAFPAAALDDDSQTIQAAGLANAVVVQKAA</sequence>
<evidence type="ECO:0000256" key="2">
    <source>
        <dbReference type="SAM" id="MobiDB-lite"/>
    </source>
</evidence>
<dbReference type="CDD" id="cd01770">
    <property type="entry name" value="UBX_UBXN2"/>
    <property type="match status" value="1"/>
</dbReference>
<dbReference type="InterPro" id="IPR036241">
    <property type="entry name" value="NSFL1C_SEP_dom_sf"/>
</dbReference>
<evidence type="ECO:0000259" key="3">
    <source>
        <dbReference type="PROSITE" id="PS50033"/>
    </source>
</evidence>
<dbReference type="PANTHER" id="PTHR23333">
    <property type="entry name" value="UBX DOMAIN CONTAINING PROTEIN"/>
    <property type="match status" value="1"/>
</dbReference>
<feature type="domain" description="SEP" evidence="4">
    <location>
        <begin position="122"/>
        <end position="186"/>
    </location>
</feature>
<evidence type="ECO:0008006" key="7">
    <source>
        <dbReference type="Google" id="ProtNLM"/>
    </source>
</evidence>
<protein>
    <recommendedName>
        <fullName evidence="7">NSFL1 cofactor p47</fullName>
    </recommendedName>
</protein>
<feature type="compositionally biased region" description="Polar residues" evidence="2">
    <location>
        <begin position="204"/>
        <end position="228"/>
    </location>
</feature>
<dbReference type="Proteomes" id="UP001465755">
    <property type="component" value="Unassembled WGS sequence"/>
</dbReference>
<evidence type="ECO:0000256" key="1">
    <source>
        <dbReference type="ARBA" id="ARBA00022786"/>
    </source>
</evidence>
<dbReference type="SMART" id="SM00553">
    <property type="entry name" value="SEP"/>
    <property type="match status" value="1"/>
</dbReference>
<dbReference type="InterPro" id="IPR029071">
    <property type="entry name" value="Ubiquitin-like_domsf"/>
</dbReference>
<dbReference type="SUPFAM" id="SSF102848">
    <property type="entry name" value="NSFL1 (p97 ATPase) cofactor p47, SEP domain"/>
    <property type="match status" value="1"/>
</dbReference>
<feature type="compositionally biased region" description="Low complexity" evidence="2">
    <location>
        <begin position="53"/>
        <end position="74"/>
    </location>
</feature>
<dbReference type="EMBL" id="JALJOQ010000008">
    <property type="protein sequence ID" value="KAK9812267.1"/>
    <property type="molecule type" value="Genomic_DNA"/>
</dbReference>
<dbReference type="GO" id="GO:0007030">
    <property type="term" value="P:Golgi organization"/>
    <property type="evidence" value="ECO:0007669"/>
    <property type="project" value="TreeGrafter"/>
</dbReference>
<feature type="domain" description="UBX" evidence="3">
    <location>
        <begin position="241"/>
        <end position="317"/>
    </location>
</feature>
<dbReference type="GO" id="GO:0031468">
    <property type="term" value="P:nuclear membrane reassembly"/>
    <property type="evidence" value="ECO:0007669"/>
    <property type="project" value="TreeGrafter"/>
</dbReference>
<dbReference type="GO" id="GO:0061025">
    <property type="term" value="P:membrane fusion"/>
    <property type="evidence" value="ECO:0007669"/>
    <property type="project" value="TreeGrafter"/>
</dbReference>
<dbReference type="InterPro" id="IPR001012">
    <property type="entry name" value="UBX_dom"/>
</dbReference>
<dbReference type="Gene3D" id="1.10.8.10">
    <property type="entry name" value="DNA helicase RuvA subunit, C-terminal domain"/>
    <property type="match status" value="1"/>
</dbReference>
<dbReference type="Pfam" id="PF08059">
    <property type="entry name" value="SEP"/>
    <property type="match status" value="1"/>
</dbReference>
<dbReference type="GO" id="GO:0005634">
    <property type="term" value="C:nucleus"/>
    <property type="evidence" value="ECO:0007669"/>
    <property type="project" value="TreeGrafter"/>
</dbReference>
<dbReference type="GO" id="GO:0043130">
    <property type="term" value="F:ubiquitin binding"/>
    <property type="evidence" value="ECO:0007669"/>
    <property type="project" value="TreeGrafter"/>
</dbReference>
<organism evidence="5 6">
    <name type="scientific">Symbiochloris irregularis</name>
    <dbReference type="NCBI Taxonomy" id="706552"/>
    <lineage>
        <taxon>Eukaryota</taxon>
        <taxon>Viridiplantae</taxon>
        <taxon>Chlorophyta</taxon>
        <taxon>core chlorophytes</taxon>
        <taxon>Trebouxiophyceae</taxon>
        <taxon>Trebouxiales</taxon>
        <taxon>Trebouxiaceae</taxon>
        <taxon>Symbiochloris</taxon>
    </lineage>
</organism>
<name>A0AAW1PTX7_9CHLO</name>
<dbReference type="GO" id="GO:0043161">
    <property type="term" value="P:proteasome-mediated ubiquitin-dependent protein catabolic process"/>
    <property type="evidence" value="ECO:0007669"/>
    <property type="project" value="TreeGrafter"/>
</dbReference>
<gene>
    <name evidence="5" type="ORF">WJX73_008879</name>
</gene>
<reference evidence="5 6" key="1">
    <citation type="journal article" date="2024" name="Nat. Commun.">
        <title>Phylogenomics reveals the evolutionary origins of lichenization in chlorophyte algae.</title>
        <authorList>
            <person name="Puginier C."/>
            <person name="Libourel C."/>
            <person name="Otte J."/>
            <person name="Skaloud P."/>
            <person name="Haon M."/>
            <person name="Grisel S."/>
            <person name="Petersen M."/>
            <person name="Berrin J.G."/>
            <person name="Delaux P.M."/>
            <person name="Dal Grande F."/>
            <person name="Keller J."/>
        </authorList>
    </citation>
    <scope>NUCLEOTIDE SEQUENCE [LARGE SCALE GENOMIC DNA]</scope>
    <source>
        <strain evidence="5 6">SAG 2036</strain>
    </source>
</reference>